<keyword evidence="2" id="KW-1185">Reference proteome</keyword>
<dbReference type="RefSeq" id="WP_317543759.1">
    <property type="nucleotide sequence ID" value="NZ_JAWLKB010000010.1"/>
</dbReference>
<organism evidence="1 2">
    <name type="scientific">Rhodococcus globerulus</name>
    <dbReference type="NCBI Taxonomy" id="33008"/>
    <lineage>
        <taxon>Bacteria</taxon>
        <taxon>Bacillati</taxon>
        <taxon>Actinomycetota</taxon>
        <taxon>Actinomycetes</taxon>
        <taxon>Mycobacteriales</taxon>
        <taxon>Nocardiaceae</taxon>
        <taxon>Rhodococcus</taxon>
    </lineage>
</organism>
<evidence type="ECO:0000313" key="2">
    <source>
        <dbReference type="Proteomes" id="UP001185927"/>
    </source>
</evidence>
<name>A0ABU4BYH7_RHOGO</name>
<comment type="caution">
    <text evidence="1">The sequence shown here is derived from an EMBL/GenBank/DDBJ whole genome shotgun (WGS) entry which is preliminary data.</text>
</comment>
<evidence type="ECO:0000313" key="1">
    <source>
        <dbReference type="EMBL" id="MDV6269296.1"/>
    </source>
</evidence>
<dbReference type="Proteomes" id="UP001185927">
    <property type="component" value="Unassembled WGS sequence"/>
</dbReference>
<proteinExistence type="predicted"/>
<gene>
    <name evidence="1" type="ORF">R3Q16_22020</name>
</gene>
<dbReference type="Gene3D" id="3.40.190.10">
    <property type="entry name" value="Periplasmic binding protein-like II"/>
    <property type="match status" value="2"/>
</dbReference>
<dbReference type="EMBL" id="JAWLKB010000010">
    <property type="protein sequence ID" value="MDV6269296.1"/>
    <property type="molecule type" value="Genomic_DNA"/>
</dbReference>
<sequence>MAATSCAPGSEESDGPKVVVGGSDVGIAALMVPALKRAGDELGVEVEYKPMAQKTAQIALTNGDVDMGFMSITNLASAQEQGHDVIGLAPTWAANTSLVVKEDSPYKTAEDLKGKAVGSLNRTVSVYAESYFVLADMGIDMEKDYQLMLADSGGLLQGLLDSGQMEAITQYEPNTTRMLNQGGYRELFHTSTYWQDQGRPLVPSQNWAVRKEWLQQNDQDLMLRLTERATEIVKTDSSVYETNAAAVNLPTPDGTQLLFERFAPLLLLGYTTENLLYAQEELDQGKELGLLKDSHNISDLVFHEGEERK</sequence>
<accession>A0ABU4BYH7</accession>
<protein>
    <submittedName>
        <fullName evidence="1">PhnD/SsuA/transferrin family substrate-binding protein</fullName>
    </submittedName>
</protein>
<dbReference type="SUPFAM" id="SSF53850">
    <property type="entry name" value="Periplasmic binding protein-like II"/>
    <property type="match status" value="1"/>
</dbReference>
<dbReference type="PANTHER" id="PTHR30024">
    <property type="entry name" value="ALIPHATIC SULFONATES-BINDING PROTEIN-RELATED"/>
    <property type="match status" value="1"/>
</dbReference>
<dbReference type="Pfam" id="PF12974">
    <property type="entry name" value="Phosphonate-bd"/>
    <property type="match status" value="1"/>
</dbReference>
<reference evidence="1 2" key="1">
    <citation type="submission" date="2023-10" db="EMBL/GenBank/DDBJ databases">
        <title>Development of a sustainable strategy for remediation of hydrocarbon-contaminated territories based on the waste exchange concept.</title>
        <authorList>
            <person name="Krivoruchko A."/>
        </authorList>
    </citation>
    <scope>NUCLEOTIDE SEQUENCE [LARGE SCALE GENOMIC DNA]</scope>
    <source>
        <strain evidence="1 2">IEGM 1203</strain>
    </source>
</reference>